<evidence type="ECO:0000313" key="3">
    <source>
        <dbReference type="EMBL" id="SVB19321.1"/>
    </source>
</evidence>
<feature type="transmembrane region" description="Helical" evidence="1">
    <location>
        <begin position="36"/>
        <end position="54"/>
    </location>
</feature>
<feature type="transmembrane region" description="Helical" evidence="1">
    <location>
        <begin position="7"/>
        <end position="24"/>
    </location>
</feature>
<feature type="non-terminal residue" evidence="3">
    <location>
        <position position="1"/>
    </location>
</feature>
<dbReference type="AlphaFoldDB" id="A0A382C0Q6"/>
<keyword evidence="1" id="KW-0812">Transmembrane</keyword>
<dbReference type="EMBL" id="UINC01032146">
    <property type="protein sequence ID" value="SVB19321.1"/>
    <property type="molecule type" value="Genomic_DNA"/>
</dbReference>
<feature type="transmembrane region" description="Helical" evidence="1">
    <location>
        <begin position="127"/>
        <end position="145"/>
    </location>
</feature>
<reference evidence="3" key="1">
    <citation type="submission" date="2018-05" db="EMBL/GenBank/DDBJ databases">
        <authorList>
            <person name="Lanie J.A."/>
            <person name="Ng W.-L."/>
            <person name="Kazmierczak K.M."/>
            <person name="Andrzejewski T.M."/>
            <person name="Davidsen T.M."/>
            <person name="Wayne K.J."/>
            <person name="Tettelin H."/>
            <person name="Glass J.I."/>
            <person name="Rusch D."/>
            <person name="Podicherti R."/>
            <person name="Tsui H.-C.T."/>
            <person name="Winkler M.E."/>
        </authorList>
    </citation>
    <scope>NUCLEOTIDE SEQUENCE</scope>
</reference>
<dbReference type="Gene3D" id="3.40.720.10">
    <property type="entry name" value="Alkaline Phosphatase, subunit A"/>
    <property type="match status" value="1"/>
</dbReference>
<feature type="domain" description="Sulfatase N-terminal" evidence="2">
    <location>
        <begin position="216"/>
        <end position="416"/>
    </location>
</feature>
<sequence>VNIFNSGLIHPFMFGLFPVLLIYVNNITEVSLESLIVPILIIFGITIFSVFLIYKISKNIKKSALTVSFLLLLFFTMGYIQLWLHGNEIFGLRADSLTILIIPYILAFSFGLYAIYRVNDVTKPTQIISVISIAIILSFVPSAIIDSAGLDSNQFFEEIEFRTDIKPDVYFIVLDGYAGTNSLKNNFGFDNSLFLQFLKESGFIIPEKNFSNYGWSNLTMPSILNMNYLHNYPNYSVNDILLLRDLFNNNLVMNTFHNNGYQTFFIDGGAPFRDMHSSENTLCHATDNGLLQNLIDTSMISIISKKFSVVSWDEIRTCAFMELENVHEQSNKPKFVFAHINLPHHPYSYDSNGKLIEYSEIDEELDEKESNKRYIYQLKYTNKKIIELIPKLISSSEHKPIIIISSDHGWAFSHHFEKPLENNREYLIQRHNNFEAFYLPNNEKSYNEITPVNIFRKIFNDNFNTELELLENTAIFVKKDAVTSSYIYQVDITSIMTP</sequence>
<dbReference type="InterPro" id="IPR000917">
    <property type="entry name" value="Sulfatase_N"/>
</dbReference>
<dbReference type="SUPFAM" id="SSF53649">
    <property type="entry name" value="Alkaline phosphatase-like"/>
    <property type="match status" value="1"/>
</dbReference>
<dbReference type="Pfam" id="PF00884">
    <property type="entry name" value="Sulfatase"/>
    <property type="match status" value="1"/>
</dbReference>
<protein>
    <recommendedName>
        <fullName evidence="2">Sulfatase N-terminal domain-containing protein</fullName>
    </recommendedName>
</protein>
<feature type="transmembrane region" description="Helical" evidence="1">
    <location>
        <begin position="96"/>
        <end position="115"/>
    </location>
</feature>
<dbReference type="InterPro" id="IPR017850">
    <property type="entry name" value="Alkaline_phosphatase_core_sf"/>
</dbReference>
<feature type="transmembrane region" description="Helical" evidence="1">
    <location>
        <begin position="66"/>
        <end position="84"/>
    </location>
</feature>
<organism evidence="3">
    <name type="scientific">marine metagenome</name>
    <dbReference type="NCBI Taxonomy" id="408172"/>
    <lineage>
        <taxon>unclassified sequences</taxon>
        <taxon>metagenomes</taxon>
        <taxon>ecological metagenomes</taxon>
    </lineage>
</organism>
<name>A0A382C0Q6_9ZZZZ</name>
<keyword evidence="1" id="KW-1133">Transmembrane helix</keyword>
<proteinExistence type="predicted"/>
<evidence type="ECO:0000259" key="2">
    <source>
        <dbReference type="Pfam" id="PF00884"/>
    </source>
</evidence>
<keyword evidence="1" id="KW-0472">Membrane</keyword>
<gene>
    <name evidence="3" type="ORF">METZ01_LOCUS172175</name>
</gene>
<accession>A0A382C0Q6</accession>
<evidence type="ECO:0000256" key="1">
    <source>
        <dbReference type="SAM" id="Phobius"/>
    </source>
</evidence>